<dbReference type="PANTHER" id="PTHR42194:SF1">
    <property type="entry name" value="UPF0276 PROTEIN HI_1600"/>
    <property type="match status" value="1"/>
</dbReference>
<dbReference type="HAMAP" id="MF_00697">
    <property type="entry name" value="UPF0276"/>
    <property type="match status" value="1"/>
</dbReference>
<dbReference type="Pfam" id="PF05114">
    <property type="entry name" value="MbnB_TglH_ChrH"/>
    <property type="match status" value="1"/>
</dbReference>
<comment type="similarity">
    <text evidence="1">Belongs to the UPF0276 family.</text>
</comment>
<reference evidence="2 3" key="1">
    <citation type="submission" date="2018-12" db="EMBL/GenBank/DDBJ databases">
        <title>Complete genome sequence of Iodobacter sp. H11R3.</title>
        <authorList>
            <person name="Bae J.-W."/>
        </authorList>
    </citation>
    <scope>NUCLEOTIDE SEQUENCE [LARGE SCALE GENOMIC DNA]</scope>
    <source>
        <strain evidence="2 3">H11R3</strain>
    </source>
</reference>
<dbReference type="PANTHER" id="PTHR42194">
    <property type="entry name" value="UPF0276 PROTEIN HI_1600"/>
    <property type="match status" value="1"/>
</dbReference>
<dbReference type="NCBIfam" id="NF003818">
    <property type="entry name" value="PRK05409.1"/>
    <property type="match status" value="1"/>
</dbReference>
<dbReference type="InterPro" id="IPR007801">
    <property type="entry name" value="MbnB/TglH/ChrH"/>
</dbReference>
<gene>
    <name evidence="2" type="ORF">EJO50_03955</name>
</gene>
<dbReference type="RefSeq" id="WP_125971726.1">
    <property type="nucleotide sequence ID" value="NZ_CP034433.1"/>
</dbReference>
<accession>A0A3S8ZQG4</accession>
<dbReference type="KEGG" id="iod:EJO50_03955"/>
<dbReference type="Proteomes" id="UP000282438">
    <property type="component" value="Chromosome"/>
</dbReference>
<keyword evidence="3" id="KW-1185">Reference proteome</keyword>
<evidence type="ECO:0000313" key="3">
    <source>
        <dbReference type="Proteomes" id="UP000282438"/>
    </source>
</evidence>
<dbReference type="InterPro" id="IPR036237">
    <property type="entry name" value="Xyl_isomerase-like_sf"/>
</dbReference>
<dbReference type="SUPFAM" id="SSF51658">
    <property type="entry name" value="Xylose isomerase-like"/>
    <property type="match status" value="1"/>
</dbReference>
<dbReference type="AlphaFoldDB" id="A0A3S8ZQG4"/>
<name>A0A3S8ZQG4_9NEIS</name>
<organism evidence="2 3">
    <name type="scientific">Iodobacter ciconiae</name>
    <dbReference type="NCBI Taxonomy" id="2496266"/>
    <lineage>
        <taxon>Bacteria</taxon>
        <taxon>Pseudomonadati</taxon>
        <taxon>Pseudomonadota</taxon>
        <taxon>Betaproteobacteria</taxon>
        <taxon>Neisseriales</taxon>
        <taxon>Chitinibacteraceae</taxon>
        <taxon>Iodobacter</taxon>
    </lineage>
</organism>
<dbReference type="EMBL" id="CP034433">
    <property type="protein sequence ID" value="AZN35708.1"/>
    <property type="molecule type" value="Genomic_DNA"/>
</dbReference>
<proteinExistence type="inferred from homology"/>
<dbReference type="OrthoDB" id="9763101at2"/>
<protein>
    <recommendedName>
        <fullName evidence="1">UPF0276 protein EJO50_03955</fullName>
    </recommendedName>
</protein>
<dbReference type="Gene3D" id="3.20.20.150">
    <property type="entry name" value="Divalent-metal-dependent TIM barrel enzymes"/>
    <property type="match status" value="1"/>
</dbReference>
<evidence type="ECO:0000256" key="1">
    <source>
        <dbReference type="HAMAP-Rule" id="MF_00697"/>
    </source>
</evidence>
<sequence length="277" mass="31214">MNKTLQGFGLGLRPEHYSDFLNSPQPVDWLEIISDNYLVPGGKPLYYLEQIRRNYPLVMHGVAMNLGSTDPLDFDYLTEIKALARHIEPLAISDHLCWTGVDGKYLHDLLPIPYTEEAIKHVSGRIRQVQDFLDRRLVIENASTYLNAQTSMQEWEFISAIISESGCDILLDINNIYVSSRNHNFNPLDYLQGIPRQCIAYIHLAGHTDHGDHCIDTHDQPICAEVWALYAQALSQWGVIPSMVERDANIPPLPALLTELDHARQIGATHGSAHLAA</sequence>
<evidence type="ECO:0000313" key="2">
    <source>
        <dbReference type="EMBL" id="AZN35708.1"/>
    </source>
</evidence>